<gene>
    <name evidence="2" type="ORF">NDI86_13005</name>
</gene>
<dbReference type="InterPro" id="IPR017946">
    <property type="entry name" value="PLC-like_Pdiesterase_TIM-brl"/>
</dbReference>
<evidence type="ECO:0000259" key="1">
    <source>
        <dbReference type="PROSITE" id="PS51704"/>
    </source>
</evidence>
<reference evidence="2 3" key="1">
    <citation type="submission" date="2022-06" db="EMBL/GenBank/DDBJ databases">
        <title>Halomicroarcula sp. a new haloarchaeum isolate from saline soil.</title>
        <authorList>
            <person name="Strakova D."/>
            <person name="Galisteo C."/>
            <person name="Sanchez-Porro C."/>
            <person name="Ventosa A."/>
        </authorList>
    </citation>
    <scope>NUCLEOTIDE SEQUENCE [LARGE SCALE GENOMIC DNA]</scope>
    <source>
        <strain evidence="2 3">S3CR25-11</strain>
    </source>
</reference>
<accession>A0ABU2FQM5</accession>
<dbReference type="InterPro" id="IPR030395">
    <property type="entry name" value="GP_PDE_dom"/>
</dbReference>
<dbReference type="SUPFAM" id="SSF51695">
    <property type="entry name" value="PLC-like phosphodiesterases"/>
    <property type="match status" value="1"/>
</dbReference>
<dbReference type="RefSeq" id="WP_310900879.1">
    <property type="nucleotide sequence ID" value="NZ_JAMQOS010000004.1"/>
</dbReference>
<dbReference type="PROSITE" id="PS51704">
    <property type="entry name" value="GP_PDE"/>
    <property type="match status" value="1"/>
</dbReference>
<sequence>MIQQRAESESPEERGSEQRVSLIAHRGYAGVFPENTVAAFRRSLDADGPRRPDCIEFDVMPTGDGEVVVHHDQTLARVTDAPPDIGDRHIWELPYDTIREFDVLGSGSAVPTLESVLEAIPADVRLNVELKNPGSTDLRTVENLDGDASRRQRERWDGFVERTFDVLDGYSHDLLVSSFFEGALAASRAVDPSIPIAVIFNDSVQDGLAVARRYDADAVHLPLNMVPGTAFSGTEYRGVGPFEGIDDRDLLSVAREEGREVNAWTATTWYEAAEVREAGVDGIITDYPGLFHFEGATDRETGQA</sequence>
<feature type="domain" description="GP-PDE" evidence="1">
    <location>
        <begin position="20"/>
        <end position="295"/>
    </location>
</feature>
<dbReference type="Pfam" id="PF03009">
    <property type="entry name" value="GDPD"/>
    <property type="match status" value="1"/>
</dbReference>
<evidence type="ECO:0000313" key="3">
    <source>
        <dbReference type="Proteomes" id="UP001268864"/>
    </source>
</evidence>
<dbReference type="Gene3D" id="3.20.20.190">
    <property type="entry name" value="Phosphatidylinositol (PI) phosphodiesterase"/>
    <property type="match status" value="1"/>
</dbReference>
<name>A0ABU2FQM5_9EURY</name>
<dbReference type="Proteomes" id="UP001268864">
    <property type="component" value="Unassembled WGS sequence"/>
</dbReference>
<keyword evidence="3" id="KW-1185">Reference proteome</keyword>
<protein>
    <submittedName>
        <fullName evidence="2">Glycerophosphodiester phosphodiesterase</fullName>
    </submittedName>
</protein>
<evidence type="ECO:0000313" key="2">
    <source>
        <dbReference type="EMBL" id="MDS0283044.1"/>
    </source>
</evidence>
<proteinExistence type="predicted"/>
<dbReference type="PANTHER" id="PTHR46211:SF14">
    <property type="entry name" value="GLYCEROPHOSPHODIESTER PHOSPHODIESTERASE"/>
    <property type="match status" value="1"/>
</dbReference>
<organism evidence="2 3">
    <name type="scientific">Haloarcula onubensis</name>
    <dbReference type="NCBI Taxonomy" id="2950539"/>
    <lineage>
        <taxon>Archaea</taxon>
        <taxon>Methanobacteriati</taxon>
        <taxon>Methanobacteriota</taxon>
        <taxon>Stenosarchaea group</taxon>
        <taxon>Halobacteria</taxon>
        <taxon>Halobacteriales</taxon>
        <taxon>Haloarculaceae</taxon>
        <taxon>Haloarcula</taxon>
    </lineage>
</organism>
<dbReference type="PANTHER" id="PTHR46211">
    <property type="entry name" value="GLYCEROPHOSPHORYL DIESTER PHOSPHODIESTERASE"/>
    <property type="match status" value="1"/>
</dbReference>
<dbReference type="CDD" id="cd08556">
    <property type="entry name" value="GDPD"/>
    <property type="match status" value="1"/>
</dbReference>
<dbReference type="EMBL" id="JAMQOS010000004">
    <property type="protein sequence ID" value="MDS0283044.1"/>
    <property type="molecule type" value="Genomic_DNA"/>
</dbReference>
<comment type="caution">
    <text evidence="2">The sequence shown here is derived from an EMBL/GenBank/DDBJ whole genome shotgun (WGS) entry which is preliminary data.</text>
</comment>